<dbReference type="EMBL" id="QKSB01000002">
    <property type="protein sequence ID" value="PZE17870.1"/>
    <property type="molecule type" value="Genomic_DNA"/>
</dbReference>
<keyword evidence="1" id="KW-0175">Coiled coil</keyword>
<accession>A0A2W1N2V2</accession>
<comment type="caution">
    <text evidence="2">The sequence shown here is derived from an EMBL/GenBank/DDBJ whole genome shotgun (WGS) entry which is preliminary data.</text>
</comment>
<gene>
    <name evidence="2" type="ORF">DNU06_04430</name>
</gene>
<dbReference type="AlphaFoldDB" id="A0A2W1N2V2"/>
<protein>
    <submittedName>
        <fullName evidence="2">Uncharacterized protein</fullName>
    </submittedName>
</protein>
<feature type="coiled-coil region" evidence="1">
    <location>
        <begin position="4"/>
        <end position="33"/>
    </location>
</feature>
<keyword evidence="3" id="KW-1185">Reference proteome</keyword>
<proteinExistence type="predicted"/>
<evidence type="ECO:0000313" key="3">
    <source>
        <dbReference type="Proteomes" id="UP000249248"/>
    </source>
</evidence>
<dbReference type="Proteomes" id="UP000249248">
    <property type="component" value="Unassembled WGS sequence"/>
</dbReference>
<reference evidence="2 3" key="1">
    <citation type="submission" date="2018-06" db="EMBL/GenBank/DDBJ databases">
        <title>The draft genome sequence of Crocinitomix sp. SM1701.</title>
        <authorList>
            <person name="Zhang X."/>
        </authorList>
    </citation>
    <scope>NUCLEOTIDE SEQUENCE [LARGE SCALE GENOMIC DNA]</scope>
    <source>
        <strain evidence="2 3">SM1701</strain>
    </source>
</reference>
<evidence type="ECO:0000256" key="1">
    <source>
        <dbReference type="SAM" id="Coils"/>
    </source>
</evidence>
<name>A0A2W1N2V2_9FLAO</name>
<sequence>MGCNSNSDKEKELLQKEIELLKQEKELLALRSKTKEIPQEPMDKQEGKKKINNNYLIGNNAAGKFKIGNQIPYPETADDYTLKKETQTRMTEEGPEAETVYLVKENSNDVLNIKPEYNFQTGEYTQNIGEIMVLSSLFQTFEGIGVNATIEEFIKTYPDYKIWYTYVSGMYVMETKAVNAQFILNEKDFIGKIKVNSDQIDLKKSDFKSTGKIIKIRII</sequence>
<evidence type="ECO:0000313" key="2">
    <source>
        <dbReference type="EMBL" id="PZE17870.1"/>
    </source>
</evidence>
<organism evidence="2 3">
    <name type="scientific">Putridiphycobacter roseus</name>
    <dbReference type="NCBI Taxonomy" id="2219161"/>
    <lineage>
        <taxon>Bacteria</taxon>
        <taxon>Pseudomonadati</taxon>
        <taxon>Bacteroidota</taxon>
        <taxon>Flavobacteriia</taxon>
        <taxon>Flavobacteriales</taxon>
        <taxon>Crocinitomicaceae</taxon>
        <taxon>Putridiphycobacter</taxon>
    </lineage>
</organism>